<dbReference type="Pfam" id="PF01557">
    <property type="entry name" value="FAA_hydrolase"/>
    <property type="match status" value="1"/>
</dbReference>
<dbReference type="Gene3D" id="3.90.850.10">
    <property type="entry name" value="Fumarylacetoacetase-like, C-terminal domain"/>
    <property type="match status" value="1"/>
</dbReference>
<evidence type="ECO:0000313" key="3">
    <source>
        <dbReference type="EMBL" id="UWZ79916.1"/>
    </source>
</evidence>
<dbReference type="Proteomes" id="UP001060414">
    <property type="component" value="Chromosome"/>
</dbReference>
<reference evidence="3" key="1">
    <citation type="journal article" date="2022" name="Environ. Microbiol.">
        <title>Geoalkalibacter halelectricus SAP #1 sp. nov. possessing extracellular electron transfer and mineral#reducing capabilities from a haloalkaline environment.</title>
        <authorList>
            <person name="Yadav S."/>
            <person name="Singh R."/>
            <person name="Sundharam S.S."/>
            <person name="Chaudhary S."/>
            <person name="Krishnamurthi S."/>
            <person name="Patil S.A."/>
        </authorList>
    </citation>
    <scope>NUCLEOTIDE SEQUENCE</scope>
    <source>
        <strain evidence="3">SAP-1</strain>
    </source>
</reference>
<evidence type="ECO:0000256" key="1">
    <source>
        <dbReference type="ARBA" id="ARBA00022723"/>
    </source>
</evidence>
<keyword evidence="4" id="KW-1185">Reference proteome</keyword>
<name>A0ABY5ZMG2_9BACT</name>
<dbReference type="PANTHER" id="PTHR11820:SF7">
    <property type="entry name" value="ACYLPYRUVASE FAHD1, MITOCHONDRIAL"/>
    <property type="match status" value="1"/>
</dbReference>
<gene>
    <name evidence="3" type="ORF">L9S41_00615</name>
</gene>
<evidence type="ECO:0000259" key="2">
    <source>
        <dbReference type="Pfam" id="PF01557"/>
    </source>
</evidence>
<dbReference type="RefSeq" id="WP_260748269.1">
    <property type="nucleotide sequence ID" value="NZ_CP092109.1"/>
</dbReference>
<keyword evidence="3" id="KW-0378">Hydrolase</keyword>
<accession>A0ABY5ZMG2</accession>
<dbReference type="GO" id="GO:0016787">
    <property type="term" value="F:hydrolase activity"/>
    <property type="evidence" value="ECO:0007669"/>
    <property type="project" value="UniProtKB-KW"/>
</dbReference>
<dbReference type="NCBIfam" id="NF007967">
    <property type="entry name" value="PRK10691.1"/>
    <property type="match status" value="1"/>
</dbReference>
<dbReference type="InterPro" id="IPR011234">
    <property type="entry name" value="Fumarylacetoacetase-like_C"/>
</dbReference>
<feature type="domain" description="Fumarylacetoacetase-like C-terminal" evidence="2">
    <location>
        <begin position="17"/>
        <end position="217"/>
    </location>
</feature>
<proteinExistence type="predicted"/>
<evidence type="ECO:0000313" key="4">
    <source>
        <dbReference type="Proteomes" id="UP001060414"/>
    </source>
</evidence>
<protein>
    <submittedName>
        <fullName evidence="3">Fumarylacetoacetate hydrolase family protein</fullName>
    </submittedName>
</protein>
<keyword evidence="1" id="KW-0479">Metal-binding</keyword>
<dbReference type="EMBL" id="CP092109">
    <property type="protein sequence ID" value="UWZ79916.1"/>
    <property type="molecule type" value="Genomic_DNA"/>
</dbReference>
<dbReference type="SUPFAM" id="SSF56529">
    <property type="entry name" value="FAH"/>
    <property type="match status" value="1"/>
</dbReference>
<sequence>MITVRLQESNRNFPVGKILCLGRNYAEHARELGNEVPEEPVVFLKPATSIIRAGEAVVIPAYSSQCQHEVELAMLIGRFGKNITRQDALKYVAGYGVAIDMTLRDVQTRLKKKGLPWEIAKGFDTSCPVSDFAPCARVSDPHNLALRLWVNGELRQDGNTSQMIHRLPDIIAYLSGIFTLEEGDLILTGTPAGVGEVVGGDKLRAEIEQVGSLEVVVQ</sequence>
<dbReference type="InterPro" id="IPR036663">
    <property type="entry name" value="Fumarylacetoacetase_C_sf"/>
</dbReference>
<dbReference type="PANTHER" id="PTHR11820">
    <property type="entry name" value="ACYLPYRUVASE"/>
    <property type="match status" value="1"/>
</dbReference>
<organism evidence="3 4">
    <name type="scientific">Geoalkalibacter halelectricus</name>
    <dbReference type="NCBI Taxonomy" id="2847045"/>
    <lineage>
        <taxon>Bacteria</taxon>
        <taxon>Pseudomonadati</taxon>
        <taxon>Thermodesulfobacteriota</taxon>
        <taxon>Desulfuromonadia</taxon>
        <taxon>Desulfuromonadales</taxon>
        <taxon>Geoalkalibacteraceae</taxon>
        <taxon>Geoalkalibacter</taxon>
    </lineage>
</organism>